<feature type="domain" description="Flavoprotein" evidence="1">
    <location>
        <begin position="8"/>
        <end position="156"/>
    </location>
</feature>
<name>A0A9D1LD77_9FIRM</name>
<accession>A0A9D1LD77</accession>
<reference evidence="2" key="1">
    <citation type="submission" date="2020-10" db="EMBL/GenBank/DDBJ databases">
        <authorList>
            <person name="Gilroy R."/>
        </authorList>
    </citation>
    <scope>NUCLEOTIDE SEQUENCE</scope>
    <source>
        <strain evidence="2">ChiHcec3-11533</strain>
    </source>
</reference>
<dbReference type="Proteomes" id="UP000824072">
    <property type="component" value="Unassembled WGS sequence"/>
</dbReference>
<dbReference type="Gene3D" id="3.40.50.1950">
    <property type="entry name" value="Flavin prenyltransferase-like"/>
    <property type="match status" value="1"/>
</dbReference>
<proteinExistence type="predicted"/>
<dbReference type="NCBIfam" id="NF006161">
    <property type="entry name" value="PRK08305.1"/>
    <property type="match status" value="1"/>
</dbReference>
<dbReference type="EMBL" id="DVMU01000184">
    <property type="protein sequence ID" value="HIU34526.1"/>
    <property type="molecule type" value="Genomic_DNA"/>
</dbReference>
<evidence type="ECO:0000259" key="1">
    <source>
        <dbReference type="Pfam" id="PF02441"/>
    </source>
</evidence>
<dbReference type="Pfam" id="PF02441">
    <property type="entry name" value="Flavoprotein"/>
    <property type="match status" value="1"/>
</dbReference>
<comment type="caution">
    <text evidence="2">The sequence shown here is derived from an EMBL/GenBank/DDBJ whole genome shotgun (WGS) entry which is preliminary data.</text>
</comment>
<organism evidence="2 3">
    <name type="scientific">Candidatus Pullichristensenella excrementigallinarum</name>
    <dbReference type="NCBI Taxonomy" id="2840907"/>
    <lineage>
        <taxon>Bacteria</taxon>
        <taxon>Bacillati</taxon>
        <taxon>Bacillota</taxon>
        <taxon>Clostridia</taxon>
        <taxon>Candidatus Pullichristensenella</taxon>
    </lineage>
</organism>
<evidence type="ECO:0000313" key="3">
    <source>
        <dbReference type="Proteomes" id="UP000824072"/>
    </source>
</evidence>
<dbReference type="GO" id="GO:0003824">
    <property type="term" value="F:catalytic activity"/>
    <property type="evidence" value="ECO:0007669"/>
    <property type="project" value="InterPro"/>
</dbReference>
<protein>
    <submittedName>
        <fullName evidence="2">Dipicolinate synthase subunit B</fullName>
    </submittedName>
</protein>
<dbReference type="NCBIfam" id="TIGR02852">
    <property type="entry name" value="spore_dpaB"/>
    <property type="match status" value="1"/>
</dbReference>
<dbReference type="InterPro" id="IPR014214">
    <property type="entry name" value="Dipicolinic_acid_synth_B"/>
</dbReference>
<reference evidence="2" key="2">
    <citation type="journal article" date="2021" name="PeerJ">
        <title>Extensive microbial diversity within the chicken gut microbiome revealed by metagenomics and culture.</title>
        <authorList>
            <person name="Gilroy R."/>
            <person name="Ravi A."/>
            <person name="Getino M."/>
            <person name="Pursley I."/>
            <person name="Horton D.L."/>
            <person name="Alikhan N.F."/>
            <person name="Baker D."/>
            <person name="Gharbi K."/>
            <person name="Hall N."/>
            <person name="Watson M."/>
            <person name="Adriaenssens E.M."/>
            <person name="Foster-Nyarko E."/>
            <person name="Jarju S."/>
            <person name="Secka A."/>
            <person name="Antonio M."/>
            <person name="Oren A."/>
            <person name="Chaudhuri R.R."/>
            <person name="La Ragione R."/>
            <person name="Hildebrand F."/>
            <person name="Pallen M.J."/>
        </authorList>
    </citation>
    <scope>NUCLEOTIDE SEQUENCE</scope>
    <source>
        <strain evidence="2">ChiHcec3-11533</strain>
    </source>
</reference>
<sequence>MTDLKGARVGIAMTGSFCTFQSAFSAFEALKAAGADLYPIQSENAYCLDTRFGAAQQMRQRLEDIAGREIWHTLQQVEPIGPKKLLDLLVIAPCTGNTLAKLANAIADTSVTMAAKSHLRNSRPVLIGISSNDGLARSARNLGALLAEKHFFFVPFRQDDCNGKPFSLVADLTLLPEAASLALEGKQMQPILR</sequence>
<dbReference type="SUPFAM" id="SSF52507">
    <property type="entry name" value="Homo-oligomeric flavin-containing Cys decarboxylases, HFCD"/>
    <property type="match status" value="1"/>
</dbReference>
<evidence type="ECO:0000313" key="2">
    <source>
        <dbReference type="EMBL" id="HIU34526.1"/>
    </source>
</evidence>
<dbReference type="InterPro" id="IPR003382">
    <property type="entry name" value="Flavoprotein"/>
</dbReference>
<gene>
    <name evidence="2" type="ORF">IAB02_08185</name>
</gene>
<dbReference type="InterPro" id="IPR036551">
    <property type="entry name" value="Flavin_trans-like"/>
</dbReference>
<dbReference type="AlphaFoldDB" id="A0A9D1LD77"/>